<gene>
    <name evidence="3" type="primary">CSON006218</name>
</gene>
<dbReference type="VEuPathDB" id="VectorBase:CSON006218"/>
<dbReference type="AlphaFoldDB" id="A0A336MY63"/>
<accession>A0A336MY63</accession>
<reference evidence="3" key="1">
    <citation type="submission" date="2018-07" db="EMBL/GenBank/DDBJ databases">
        <authorList>
            <person name="Quirk P.G."/>
            <person name="Krulwich T.A."/>
        </authorList>
    </citation>
    <scope>NUCLEOTIDE SEQUENCE</scope>
</reference>
<dbReference type="SUPFAM" id="SSF53098">
    <property type="entry name" value="Ribonuclease H-like"/>
    <property type="match status" value="1"/>
</dbReference>
<sequence length="684" mass="78361">MDKDNFKNKPKGGAQKKRDKDKKALLAEGAKLRKIDNIFAPKANTSNQNEIQVQNQDIPDVIDMETDDPINQIATSNPKTDDLCHTESYDYFAVPSQNSLDRFLSFHPKQESQELVLKKAFQRTNGTNRRWVTYCAEKNKLYCFVCLAFSKNFNSLFIQGYEDRRHIHQRLEEHEKSQIHTNSTEAYVQFIKNCNIEESLGNLTTVRRAQIQKNRDVLQRVIDVLKLIGKRGLSYRGSIHESARTLNDEALDHGNFLEVILLLSKYDAVLSEHINKCVEESSRQPGQGRGSLTTFLSKTTINKIVKIISNMIQETIVNEVNSAGMFSLQLDTTQDITSQDQCSIVLRYVTDKIHERVLCILKCEKSTGEYFSQLVTNELNRVGLNIGNCVGNSTDGAANMNGAYNGFSAFMLKENPNQLHIWCYAHILNLVLVDCTNLVIPSFTLFNLLNDVAVFIKDSYQRMNIWDDENESVGHKKLGTIGQTRWWSKDNALRKIFGEVENPDTGLFVTLMKVLLRIEMDLHFNPTCRVKAKAFKDNFLKFETIITAHIFLRIFSITSPLSKLLQSPNADMITASVMIKTATEQLMKIKNDFDNVLKVSKNFVIHIENKLRDHDFEVETELPKKRNTMNPLETFKTKVHDVIMDKVVDSMQQRFENNFKIIQDIAILSPIHFDKIQANVISNK</sequence>
<dbReference type="PANTHER" id="PTHR45749">
    <property type="match status" value="1"/>
</dbReference>
<protein>
    <submittedName>
        <fullName evidence="3">CSON006218 protein</fullName>
    </submittedName>
</protein>
<dbReference type="EMBL" id="UFQT01002355">
    <property type="protein sequence ID" value="SSX33277.1"/>
    <property type="molecule type" value="Genomic_DNA"/>
</dbReference>
<dbReference type="InterPro" id="IPR012337">
    <property type="entry name" value="RNaseH-like_sf"/>
</dbReference>
<feature type="region of interest" description="Disordered" evidence="1">
    <location>
        <begin position="1"/>
        <end position="22"/>
    </location>
</feature>
<proteinExistence type="predicted"/>
<evidence type="ECO:0000256" key="1">
    <source>
        <dbReference type="SAM" id="MobiDB-lite"/>
    </source>
</evidence>
<dbReference type="OMA" id="IECCIAN"/>
<evidence type="ECO:0000313" key="3">
    <source>
        <dbReference type="EMBL" id="SSX33277.1"/>
    </source>
</evidence>
<dbReference type="PANTHER" id="PTHR45749:SF21">
    <property type="entry name" value="DUF4371 DOMAIN-CONTAINING PROTEIN"/>
    <property type="match status" value="1"/>
</dbReference>
<organism evidence="3">
    <name type="scientific">Culicoides sonorensis</name>
    <name type="common">Biting midge</name>
    <dbReference type="NCBI Taxonomy" id="179676"/>
    <lineage>
        <taxon>Eukaryota</taxon>
        <taxon>Metazoa</taxon>
        <taxon>Ecdysozoa</taxon>
        <taxon>Arthropoda</taxon>
        <taxon>Hexapoda</taxon>
        <taxon>Insecta</taxon>
        <taxon>Pterygota</taxon>
        <taxon>Neoptera</taxon>
        <taxon>Endopterygota</taxon>
        <taxon>Diptera</taxon>
        <taxon>Nematocera</taxon>
        <taxon>Chironomoidea</taxon>
        <taxon>Ceratopogonidae</taxon>
        <taxon>Ceratopogoninae</taxon>
        <taxon>Culicoides</taxon>
        <taxon>Monoculicoides</taxon>
    </lineage>
</organism>
<dbReference type="InterPro" id="IPR025398">
    <property type="entry name" value="DUF4371"/>
</dbReference>
<feature type="domain" description="DUF4371" evidence="2">
    <location>
        <begin position="213"/>
        <end position="406"/>
    </location>
</feature>
<name>A0A336MY63_CULSO</name>
<dbReference type="Pfam" id="PF14291">
    <property type="entry name" value="DUF4371"/>
    <property type="match status" value="1"/>
</dbReference>
<evidence type="ECO:0000259" key="2">
    <source>
        <dbReference type="Pfam" id="PF14291"/>
    </source>
</evidence>